<dbReference type="AlphaFoldDB" id="A0A916YJH1"/>
<dbReference type="EMBL" id="BMKK01000001">
    <property type="protein sequence ID" value="GGD46064.1"/>
    <property type="molecule type" value="Genomic_DNA"/>
</dbReference>
<evidence type="ECO:0000313" key="2">
    <source>
        <dbReference type="Proteomes" id="UP000609064"/>
    </source>
</evidence>
<accession>A0A916YJH1</accession>
<dbReference type="InterPro" id="IPR051057">
    <property type="entry name" value="PI-PLC_domain"/>
</dbReference>
<gene>
    <name evidence="1" type="ORF">GCM10011514_07600</name>
</gene>
<dbReference type="SUPFAM" id="SSF51695">
    <property type="entry name" value="PLC-like phosphodiesterases"/>
    <property type="match status" value="1"/>
</dbReference>
<protein>
    <recommendedName>
        <fullName evidence="3">Phosphatidylinositol diacylglycerol-lyase</fullName>
    </recommendedName>
</protein>
<reference evidence="1" key="1">
    <citation type="journal article" date="2014" name="Int. J. Syst. Evol. Microbiol.">
        <title>Complete genome sequence of Corynebacterium casei LMG S-19264T (=DSM 44701T), isolated from a smear-ripened cheese.</title>
        <authorList>
            <consortium name="US DOE Joint Genome Institute (JGI-PGF)"/>
            <person name="Walter F."/>
            <person name="Albersmeier A."/>
            <person name="Kalinowski J."/>
            <person name="Ruckert C."/>
        </authorList>
    </citation>
    <scope>NUCLEOTIDE SEQUENCE</scope>
    <source>
        <strain evidence="1">CGMCC 1.15958</strain>
    </source>
</reference>
<dbReference type="InterPro" id="IPR017946">
    <property type="entry name" value="PLC-like_Pdiesterase_TIM-brl"/>
</dbReference>
<dbReference type="Proteomes" id="UP000609064">
    <property type="component" value="Unassembled WGS sequence"/>
</dbReference>
<name>A0A916YJH1_9BACT</name>
<comment type="caution">
    <text evidence="1">The sequence shown here is derived from an EMBL/GenBank/DDBJ whole genome shotgun (WGS) entry which is preliminary data.</text>
</comment>
<organism evidence="1 2">
    <name type="scientific">Emticicia aquatilis</name>
    <dbReference type="NCBI Taxonomy" id="1537369"/>
    <lineage>
        <taxon>Bacteria</taxon>
        <taxon>Pseudomonadati</taxon>
        <taxon>Bacteroidota</taxon>
        <taxon>Cytophagia</taxon>
        <taxon>Cytophagales</taxon>
        <taxon>Leadbetterellaceae</taxon>
        <taxon>Emticicia</taxon>
    </lineage>
</organism>
<sequence>MSTNYLSWMSKYKDIPLNQLAIPGSHDAGMYKISWHTNIAGVFPSDNAQTQSKDIQSQLEAGVRYFDIRPGWVFDEADANDDSKKEGYAGHFDSSAGNVGCTGGKLKSMLGDVIKFLNECGNSEVVILKFSHYFQVTHKNNSVDETLLDDGEHNDVFNNFKQWLVNYVDSTFTIAEDNGNTFHWLYHNNDGKRLTEYTTNEITTSGTTQHAKVIAVFDGMNSSITMPERCYSFADMVPDSGNHPDTVNTAPNLPSGDFILYDCYSNTDSYNTMSSSTDSRGQIKKFNTSSYHSGDYYLLSWTLTMKNVDHVFDKISDLAATANGHLPAAINTMISNNQIKLSSGGYRCVPNIIYVDYCDTFVTDVCITVNDSLH</sequence>
<reference evidence="1" key="2">
    <citation type="submission" date="2020-09" db="EMBL/GenBank/DDBJ databases">
        <authorList>
            <person name="Sun Q."/>
            <person name="Zhou Y."/>
        </authorList>
    </citation>
    <scope>NUCLEOTIDE SEQUENCE</scope>
    <source>
        <strain evidence="1">CGMCC 1.15958</strain>
    </source>
</reference>
<dbReference type="Gene3D" id="3.20.20.190">
    <property type="entry name" value="Phosphatidylinositol (PI) phosphodiesterase"/>
    <property type="match status" value="1"/>
</dbReference>
<proteinExistence type="predicted"/>
<dbReference type="PROSITE" id="PS50007">
    <property type="entry name" value="PIPLC_X_DOMAIN"/>
    <property type="match status" value="1"/>
</dbReference>
<dbReference type="RefSeq" id="WP_188764686.1">
    <property type="nucleotide sequence ID" value="NZ_BMKK01000001.1"/>
</dbReference>
<dbReference type="PANTHER" id="PTHR13593">
    <property type="match status" value="1"/>
</dbReference>
<dbReference type="GO" id="GO:0006629">
    <property type="term" value="P:lipid metabolic process"/>
    <property type="evidence" value="ECO:0007669"/>
    <property type="project" value="InterPro"/>
</dbReference>
<evidence type="ECO:0000313" key="1">
    <source>
        <dbReference type="EMBL" id="GGD46064.1"/>
    </source>
</evidence>
<keyword evidence="2" id="KW-1185">Reference proteome</keyword>
<dbReference type="PANTHER" id="PTHR13593:SF113">
    <property type="entry name" value="SI:DKEY-266F7.9"/>
    <property type="match status" value="1"/>
</dbReference>
<evidence type="ECO:0008006" key="3">
    <source>
        <dbReference type="Google" id="ProtNLM"/>
    </source>
</evidence>
<dbReference type="GO" id="GO:0008081">
    <property type="term" value="F:phosphoric diester hydrolase activity"/>
    <property type="evidence" value="ECO:0007669"/>
    <property type="project" value="InterPro"/>
</dbReference>